<accession>A0ABP9TRA7</accession>
<sequence>MPRGKPLCRLARDSAREDLPVDEYLQTTSPKFIDDSDEPPATPHIHAHHEAFEVANSAVAAAFAREDFENLADAGKPISGLGSEADPDRWVEGMMQPGNIIGVGQPALMPRTEEAELAPTMDGLRSTAQEHDLIEDFNA</sequence>
<reference evidence="2" key="1">
    <citation type="journal article" date="2019" name="Int. J. Syst. Evol. Microbiol.">
        <title>The Global Catalogue of Microorganisms (GCM) 10K type strain sequencing project: providing services to taxonomists for standard genome sequencing and annotation.</title>
        <authorList>
            <consortium name="The Broad Institute Genomics Platform"/>
            <consortium name="The Broad Institute Genome Sequencing Center for Infectious Disease"/>
            <person name="Wu L."/>
            <person name="Ma J."/>
        </authorList>
    </citation>
    <scope>NUCLEOTIDE SEQUENCE [LARGE SCALE GENOMIC DNA]</scope>
    <source>
        <strain evidence="2">JCM 18952</strain>
    </source>
</reference>
<protein>
    <submittedName>
        <fullName evidence="1">Uncharacterized protein</fullName>
    </submittedName>
</protein>
<dbReference type="EMBL" id="BAABLK010000036">
    <property type="protein sequence ID" value="GAA5228277.1"/>
    <property type="molecule type" value="Genomic_DNA"/>
</dbReference>
<name>A0ABP9TRA7_9MICC</name>
<comment type="caution">
    <text evidence="1">The sequence shown here is derived from an EMBL/GenBank/DDBJ whole genome shotgun (WGS) entry which is preliminary data.</text>
</comment>
<keyword evidence="2" id="KW-1185">Reference proteome</keyword>
<organism evidence="1 2">
    <name type="scientific">Paeniglutamicibacter antarcticus</name>
    <dbReference type="NCBI Taxonomy" id="494023"/>
    <lineage>
        <taxon>Bacteria</taxon>
        <taxon>Bacillati</taxon>
        <taxon>Actinomycetota</taxon>
        <taxon>Actinomycetes</taxon>
        <taxon>Micrococcales</taxon>
        <taxon>Micrococcaceae</taxon>
        <taxon>Paeniglutamicibacter</taxon>
    </lineage>
</organism>
<gene>
    <name evidence="1" type="ORF">GCM10025778_28100</name>
</gene>
<evidence type="ECO:0000313" key="2">
    <source>
        <dbReference type="Proteomes" id="UP001501257"/>
    </source>
</evidence>
<dbReference type="Proteomes" id="UP001501257">
    <property type="component" value="Unassembled WGS sequence"/>
</dbReference>
<evidence type="ECO:0000313" key="1">
    <source>
        <dbReference type="EMBL" id="GAA5228277.1"/>
    </source>
</evidence>
<proteinExistence type="predicted"/>